<organism evidence="1 2">
    <name type="scientific">Paralabilibaculum antarcticum</name>
    <dbReference type="NCBI Taxonomy" id="2912572"/>
    <lineage>
        <taxon>Bacteria</taxon>
        <taxon>Pseudomonadati</taxon>
        <taxon>Bacteroidota</taxon>
        <taxon>Bacteroidia</taxon>
        <taxon>Marinilabiliales</taxon>
        <taxon>Marinifilaceae</taxon>
        <taxon>Paralabilibaculum</taxon>
    </lineage>
</organism>
<dbReference type="Proteomes" id="UP001528920">
    <property type="component" value="Unassembled WGS sequence"/>
</dbReference>
<sequence>MDIRQLLLLKIKGESNRSCSKILSIHRNTIDPYIRLLNACELSYTELLDFSDVDLLELFPISSNSDTDRYQILIQYFPYFKKELMRPGSTREVLWREYLQSILNRISRDSII</sequence>
<comment type="caution">
    <text evidence="1">The sequence shown here is derived from an EMBL/GenBank/DDBJ whole genome shotgun (WGS) entry which is preliminary data.</text>
</comment>
<evidence type="ECO:0000313" key="1">
    <source>
        <dbReference type="EMBL" id="MDE5417569.1"/>
    </source>
</evidence>
<protein>
    <recommendedName>
        <fullName evidence="3">Transposase</fullName>
    </recommendedName>
</protein>
<evidence type="ECO:0000313" key="2">
    <source>
        <dbReference type="Proteomes" id="UP001528920"/>
    </source>
</evidence>
<accession>A0ABT5VTF2</accession>
<reference evidence="1 2" key="1">
    <citation type="submission" date="2022-01" db="EMBL/GenBank/DDBJ databases">
        <title>Labilibaculum sp. nov, a marine bacterium isolated from Antarctica.</title>
        <authorList>
            <person name="Dai W."/>
        </authorList>
    </citation>
    <scope>NUCLEOTIDE SEQUENCE [LARGE SCALE GENOMIC DNA]</scope>
    <source>
        <strain evidence="1 2">DW002</strain>
    </source>
</reference>
<evidence type="ECO:0008006" key="3">
    <source>
        <dbReference type="Google" id="ProtNLM"/>
    </source>
</evidence>
<keyword evidence="2" id="KW-1185">Reference proteome</keyword>
<dbReference type="EMBL" id="JAKJSC010000001">
    <property type="protein sequence ID" value="MDE5417569.1"/>
    <property type="molecule type" value="Genomic_DNA"/>
</dbReference>
<name>A0ABT5VTF2_9BACT</name>
<dbReference type="RefSeq" id="WP_275108911.1">
    <property type="nucleotide sequence ID" value="NZ_JAKJSC010000001.1"/>
</dbReference>
<gene>
    <name evidence="1" type="ORF">L3049_06070</name>
</gene>
<proteinExistence type="predicted"/>